<feature type="transmembrane region" description="Helical" evidence="1">
    <location>
        <begin position="322"/>
        <end position="343"/>
    </location>
</feature>
<evidence type="ECO:0000313" key="2">
    <source>
        <dbReference type="EMBL" id="ETV85036.1"/>
    </source>
</evidence>
<dbReference type="OrthoDB" id="191995at2759"/>
<dbReference type="RefSeq" id="XP_009825054.1">
    <property type="nucleotide sequence ID" value="XM_009826752.1"/>
</dbReference>
<accession>W4H0E2</accession>
<feature type="transmembrane region" description="Helical" evidence="1">
    <location>
        <begin position="419"/>
        <end position="437"/>
    </location>
</feature>
<feature type="transmembrane region" description="Helical" evidence="1">
    <location>
        <begin position="363"/>
        <end position="387"/>
    </location>
</feature>
<dbReference type="VEuPathDB" id="FungiDB:H257_02917"/>
<dbReference type="InterPro" id="IPR010640">
    <property type="entry name" value="Low_temperature_requirement_A"/>
</dbReference>
<protein>
    <recommendedName>
        <fullName evidence="3">Low temperature requirement protein LtrA</fullName>
    </recommendedName>
</protein>
<dbReference type="AlphaFoldDB" id="W4H0E2"/>
<feature type="transmembrane region" description="Helical" evidence="1">
    <location>
        <begin position="155"/>
        <end position="172"/>
    </location>
</feature>
<organism evidence="2">
    <name type="scientific">Aphanomyces astaci</name>
    <name type="common">Crayfish plague agent</name>
    <dbReference type="NCBI Taxonomy" id="112090"/>
    <lineage>
        <taxon>Eukaryota</taxon>
        <taxon>Sar</taxon>
        <taxon>Stramenopiles</taxon>
        <taxon>Oomycota</taxon>
        <taxon>Saprolegniomycetes</taxon>
        <taxon>Saprolegniales</taxon>
        <taxon>Verrucalvaceae</taxon>
        <taxon>Aphanomyces</taxon>
    </lineage>
</organism>
<dbReference type="EMBL" id="KI913118">
    <property type="protein sequence ID" value="ETV85036.1"/>
    <property type="molecule type" value="Genomic_DNA"/>
</dbReference>
<dbReference type="Pfam" id="PF06772">
    <property type="entry name" value="LtrA"/>
    <property type="match status" value="1"/>
</dbReference>
<dbReference type="GeneID" id="20804913"/>
<evidence type="ECO:0008006" key="3">
    <source>
        <dbReference type="Google" id="ProtNLM"/>
    </source>
</evidence>
<keyword evidence="1" id="KW-1133">Transmembrane helix</keyword>
<dbReference type="PANTHER" id="PTHR36840">
    <property type="entry name" value="BLL5714 PROTEIN"/>
    <property type="match status" value="1"/>
</dbReference>
<reference evidence="2" key="1">
    <citation type="submission" date="2013-12" db="EMBL/GenBank/DDBJ databases">
        <title>The Genome Sequence of Aphanomyces astaci APO3.</title>
        <authorList>
            <consortium name="The Broad Institute Genomics Platform"/>
            <person name="Russ C."/>
            <person name="Tyler B."/>
            <person name="van West P."/>
            <person name="Dieguez-Uribeondo J."/>
            <person name="Young S.K."/>
            <person name="Zeng Q."/>
            <person name="Gargeya S."/>
            <person name="Fitzgerald M."/>
            <person name="Abouelleil A."/>
            <person name="Alvarado L."/>
            <person name="Chapman S.B."/>
            <person name="Gainer-Dewar J."/>
            <person name="Goldberg J."/>
            <person name="Griggs A."/>
            <person name="Gujja S."/>
            <person name="Hansen M."/>
            <person name="Howarth C."/>
            <person name="Imamovic A."/>
            <person name="Ireland A."/>
            <person name="Larimer J."/>
            <person name="McCowan C."/>
            <person name="Murphy C."/>
            <person name="Pearson M."/>
            <person name="Poon T.W."/>
            <person name="Priest M."/>
            <person name="Roberts A."/>
            <person name="Saif S."/>
            <person name="Shea T."/>
            <person name="Sykes S."/>
            <person name="Wortman J."/>
            <person name="Nusbaum C."/>
            <person name="Birren B."/>
        </authorList>
    </citation>
    <scope>NUCLEOTIDE SEQUENCE [LARGE SCALE GENOMIC DNA]</scope>
    <source>
        <strain evidence="2">APO3</strain>
    </source>
</reference>
<gene>
    <name evidence="2" type="ORF">H257_02917</name>
</gene>
<feature type="transmembrane region" description="Helical" evidence="1">
    <location>
        <begin position="211"/>
        <end position="231"/>
    </location>
</feature>
<keyword evidence="1" id="KW-0812">Transmembrane</keyword>
<sequence length="449" mass="49935">MNTSSSIPATMNQSSPQPLRAIVKARSLIRRNSTGSQSQLLTRGGLIHMPMRARDPKEAHRVSSALEKLYDLTLVVGLSAVSHQFAEHIQAGHDLAHGFLMFFMSFFALWNAWLPFVWFSSTYDVDDVCYRLGAMGQMMGILMVSDGIDHNMGEILSGYILLRLCYTFLFRFRAAYQDPPHRSVNIKHGVASVVIMVGWYAQQTIADDGNAWFVVVFAAIGLCDLAAPALVEHFSTPKMPFHPHHISERYSEFTIIVFGESLLSVSHSTVLKPKAFNVEALKTSSASVLLLFALWWLYFLVPFGKLLHDHPHKVHFVGYGHYVIHIALAGFATGLYLAGLATHEDVVVTQTRTRELAGTSSDVSIMTASWVVAISLSVYIVIMPILIAAPWFSLAKNIVVAVAFLLTAAFVTPHVTVGTLLWVYCVPVLIFLPYVIWRTRLKVPYVIPS</sequence>
<keyword evidence="1" id="KW-0472">Membrane</keyword>
<feature type="transmembrane region" description="Helical" evidence="1">
    <location>
        <begin position="99"/>
        <end position="118"/>
    </location>
</feature>
<name>W4H0E2_APHAT</name>
<dbReference type="PANTHER" id="PTHR36840:SF1">
    <property type="entry name" value="BLL5714 PROTEIN"/>
    <property type="match status" value="1"/>
</dbReference>
<feature type="transmembrane region" description="Helical" evidence="1">
    <location>
        <begin position="283"/>
        <end position="301"/>
    </location>
</feature>
<feature type="transmembrane region" description="Helical" evidence="1">
    <location>
        <begin position="394"/>
        <end position="413"/>
    </location>
</feature>
<dbReference type="STRING" id="112090.W4H0E2"/>
<proteinExistence type="predicted"/>
<evidence type="ECO:0000256" key="1">
    <source>
        <dbReference type="SAM" id="Phobius"/>
    </source>
</evidence>